<dbReference type="Gene3D" id="3.40.190.10">
    <property type="entry name" value="Periplasmic binding protein-like II"/>
    <property type="match status" value="2"/>
</dbReference>
<dbReference type="PANTHER" id="PTHR43649:SF34">
    <property type="entry name" value="ABC TRANSPORTER PERIPLASMIC-BINDING PROTEIN YCJN-RELATED"/>
    <property type="match status" value="1"/>
</dbReference>
<dbReference type="PROSITE" id="PS51257">
    <property type="entry name" value="PROKAR_LIPOPROTEIN"/>
    <property type="match status" value="1"/>
</dbReference>
<feature type="chain" id="PRO_5039346750" evidence="4">
    <location>
        <begin position="25"/>
        <end position="427"/>
    </location>
</feature>
<dbReference type="AlphaFoldDB" id="A0A6N8CQE7"/>
<comment type="similarity">
    <text evidence="1">Belongs to the bacterial solute-binding protein 1 family.</text>
</comment>
<evidence type="ECO:0000256" key="3">
    <source>
        <dbReference type="ARBA" id="ARBA00022729"/>
    </source>
</evidence>
<name>A0A6N8CQE7_9BACI</name>
<keyword evidence="6" id="KW-1185">Reference proteome</keyword>
<dbReference type="EMBL" id="WNHB01000015">
    <property type="protein sequence ID" value="MTT32364.1"/>
    <property type="molecule type" value="Genomic_DNA"/>
</dbReference>
<evidence type="ECO:0000313" key="5">
    <source>
        <dbReference type="EMBL" id="MTT32364.1"/>
    </source>
</evidence>
<dbReference type="Proteomes" id="UP000440978">
    <property type="component" value="Unassembled WGS sequence"/>
</dbReference>
<dbReference type="OrthoDB" id="9808332at2"/>
<dbReference type="Pfam" id="PF01547">
    <property type="entry name" value="SBP_bac_1"/>
    <property type="match status" value="1"/>
</dbReference>
<sequence>MTMKKLLSLLFVLVLIFVTTGCSSGNGSDGNGKVTIRVLSSDDFADFRKEAVKEFEKENPNIKVNFESVAYDQLHDKELASFNASGDASYDVVDVDEMWTAEYADSAFIQPVTDKITDSMKKELVPASLNITKYKNDYYGFPMFNDTYFFYYNEDMLKKAGYNAPPSTWNEFTEMSKKLQSKGITKGPASAWGWGASEGLVGYFGEFLGSFGGQFLDNNGKPVFNSKEGVQALQYMRDSILKDKIIADASTGYNDRQILDAFKNGKTAFVSGWSFYWNELNADDSPVKGKVKVGLVPSANGSEHKTATGSMYLAVTPQSEHQDAAWKFIKFLGSKKIQKEQSLKAGALPVWQDLYKDPELKKNHPALEDMGKQLQYTISRPSLIGYNEFSKDFQIILQQVLLGKKDPKKALDEAVKKAKSASKPTNQ</sequence>
<keyword evidence="3 4" id="KW-0732">Signal</keyword>
<gene>
    <name evidence="5" type="ORF">GMB86_10135</name>
</gene>
<evidence type="ECO:0000256" key="1">
    <source>
        <dbReference type="ARBA" id="ARBA00008520"/>
    </source>
</evidence>
<comment type="caution">
    <text evidence="5">The sequence shown here is derived from an EMBL/GenBank/DDBJ whole genome shotgun (WGS) entry which is preliminary data.</text>
</comment>
<dbReference type="PANTHER" id="PTHR43649">
    <property type="entry name" value="ARABINOSE-BINDING PROTEIN-RELATED"/>
    <property type="match status" value="1"/>
</dbReference>
<evidence type="ECO:0000313" key="6">
    <source>
        <dbReference type="Proteomes" id="UP000440978"/>
    </source>
</evidence>
<dbReference type="InterPro" id="IPR006059">
    <property type="entry name" value="SBP"/>
</dbReference>
<proteinExistence type="inferred from homology"/>
<evidence type="ECO:0000256" key="4">
    <source>
        <dbReference type="SAM" id="SignalP"/>
    </source>
</evidence>
<feature type="signal peptide" evidence="4">
    <location>
        <begin position="1"/>
        <end position="24"/>
    </location>
</feature>
<evidence type="ECO:0000256" key="2">
    <source>
        <dbReference type="ARBA" id="ARBA00022448"/>
    </source>
</evidence>
<accession>A0A6N8CQE7</accession>
<reference evidence="5 6" key="1">
    <citation type="submission" date="2019-11" db="EMBL/GenBank/DDBJ databases">
        <title>Terrilactibacillus tamarindus sp. nov. BCM23-1 isolated from bark of Tamarindus indica.</title>
        <authorList>
            <person name="Kingkaew E."/>
            <person name="Tanasupawat S."/>
        </authorList>
    </citation>
    <scope>NUCLEOTIDE SEQUENCE [LARGE SCALE GENOMIC DNA]</scope>
    <source>
        <strain evidence="5 6">BCM23-1</strain>
    </source>
</reference>
<keyword evidence="2" id="KW-0813">Transport</keyword>
<dbReference type="SUPFAM" id="SSF53850">
    <property type="entry name" value="Periplasmic binding protein-like II"/>
    <property type="match status" value="1"/>
</dbReference>
<protein>
    <submittedName>
        <fullName evidence="5">Extracellular solute-binding protein</fullName>
    </submittedName>
</protein>
<dbReference type="InterPro" id="IPR050490">
    <property type="entry name" value="Bact_solute-bd_prot1"/>
</dbReference>
<organism evidence="5 6">
    <name type="scientific">Terrilactibacillus tamarindi</name>
    <dbReference type="NCBI Taxonomy" id="2599694"/>
    <lineage>
        <taxon>Bacteria</taxon>
        <taxon>Bacillati</taxon>
        <taxon>Bacillota</taxon>
        <taxon>Bacilli</taxon>
        <taxon>Bacillales</taxon>
        <taxon>Bacillaceae</taxon>
        <taxon>Terrilactibacillus</taxon>
    </lineage>
</organism>